<reference evidence="3 4" key="1">
    <citation type="submission" date="2023-08" db="EMBL/GenBank/DDBJ databases">
        <authorList>
            <person name="Palmer J.M."/>
        </authorList>
    </citation>
    <scope>NUCLEOTIDE SEQUENCE [LARGE SCALE GENOMIC DNA]</scope>
    <source>
        <strain evidence="3 4">TWF481</strain>
    </source>
</reference>
<evidence type="ECO:0000256" key="1">
    <source>
        <dbReference type="SAM" id="MobiDB-lite"/>
    </source>
</evidence>
<sequence>MRLLQVSALALGLASLCSFAHEAPDRDSPDRKRDQSVDDYYATSWTQTVTRGGSVMVIVHPHAENHPHDIDQDGVARASSVSPQPCPVSTTSTASMTSGQSIDAPAGSASSSPAPTPPLTIPPPLPSVPTTFETTSSPLGQPAALSPMETTTPYFPTGYPKGPLDSSQTQKCTGGTYDLCVASYDCSRQPYDAVNECHCRNNVREGCWYTCGGYQAPEPEVCPLVPVATRPPNLPGPEEGVSPSTSTAATSTSTRRPETGNQLYDFSLLKRVRLSNPRTRSRRRRFSQAYRAMMRGAAA</sequence>
<feature type="region of interest" description="Disordered" evidence="1">
    <location>
        <begin position="65"/>
        <end position="158"/>
    </location>
</feature>
<feature type="compositionally biased region" description="Low complexity" evidence="1">
    <location>
        <begin position="104"/>
        <end position="113"/>
    </location>
</feature>
<feature type="compositionally biased region" description="Polar residues" evidence="1">
    <location>
        <begin position="79"/>
        <end position="101"/>
    </location>
</feature>
<evidence type="ECO:0000313" key="3">
    <source>
        <dbReference type="EMBL" id="KAK6509166.1"/>
    </source>
</evidence>
<feature type="chain" id="PRO_5043833029" evidence="2">
    <location>
        <begin position="23"/>
        <end position="299"/>
    </location>
</feature>
<feature type="signal peptide" evidence="2">
    <location>
        <begin position="1"/>
        <end position="22"/>
    </location>
</feature>
<evidence type="ECO:0000313" key="4">
    <source>
        <dbReference type="Proteomes" id="UP001370758"/>
    </source>
</evidence>
<name>A0AAV9WJ50_9PEZI</name>
<dbReference type="AlphaFoldDB" id="A0AAV9WJ50"/>
<keyword evidence="2" id="KW-0732">Signal</keyword>
<evidence type="ECO:0000256" key="2">
    <source>
        <dbReference type="SAM" id="SignalP"/>
    </source>
</evidence>
<keyword evidence="4" id="KW-1185">Reference proteome</keyword>
<comment type="caution">
    <text evidence="3">The sequence shown here is derived from an EMBL/GenBank/DDBJ whole genome shotgun (WGS) entry which is preliminary data.</text>
</comment>
<dbReference type="EMBL" id="JAVHJL010000002">
    <property type="protein sequence ID" value="KAK6509166.1"/>
    <property type="molecule type" value="Genomic_DNA"/>
</dbReference>
<proteinExistence type="predicted"/>
<gene>
    <name evidence="3" type="ORF">TWF481_003927</name>
</gene>
<feature type="compositionally biased region" description="Pro residues" evidence="1">
    <location>
        <begin position="114"/>
        <end position="127"/>
    </location>
</feature>
<protein>
    <submittedName>
        <fullName evidence="3">Uncharacterized protein</fullName>
    </submittedName>
</protein>
<dbReference type="Proteomes" id="UP001370758">
    <property type="component" value="Unassembled WGS sequence"/>
</dbReference>
<feature type="compositionally biased region" description="Low complexity" evidence="1">
    <location>
        <begin position="242"/>
        <end position="254"/>
    </location>
</feature>
<feature type="region of interest" description="Disordered" evidence="1">
    <location>
        <begin position="233"/>
        <end position="262"/>
    </location>
</feature>
<organism evidence="3 4">
    <name type="scientific">Arthrobotrys musiformis</name>
    <dbReference type="NCBI Taxonomy" id="47236"/>
    <lineage>
        <taxon>Eukaryota</taxon>
        <taxon>Fungi</taxon>
        <taxon>Dikarya</taxon>
        <taxon>Ascomycota</taxon>
        <taxon>Pezizomycotina</taxon>
        <taxon>Orbiliomycetes</taxon>
        <taxon>Orbiliales</taxon>
        <taxon>Orbiliaceae</taxon>
        <taxon>Arthrobotrys</taxon>
    </lineage>
</organism>
<accession>A0AAV9WJ50</accession>